<dbReference type="AlphaFoldDB" id="A0A5K7XD72"/>
<dbReference type="EMBL" id="AP021861">
    <property type="protein sequence ID" value="BBO34418.1"/>
    <property type="molecule type" value="Genomic_DNA"/>
</dbReference>
<name>A0A5K7XD72_9BACT</name>
<feature type="transmembrane region" description="Helical" evidence="1">
    <location>
        <begin position="68"/>
        <end position="87"/>
    </location>
</feature>
<organism evidence="2 3">
    <name type="scientific">Lacipirellula parvula</name>
    <dbReference type="NCBI Taxonomy" id="2650471"/>
    <lineage>
        <taxon>Bacteria</taxon>
        <taxon>Pseudomonadati</taxon>
        <taxon>Planctomycetota</taxon>
        <taxon>Planctomycetia</taxon>
        <taxon>Pirellulales</taxon>
        <taxon>Lacipirellulaceae</taxon>
        <taxon>Lacipirellula</taxon>
    </lineage>
</organism>
<reference evidence="3" key="1">
    <citation type="submission" date="2019-10" db="EMBL/GenBank/DDBJ databases">
        <title>Lacipirellula parvula gen. nov., sp. nov., representing a lineage of planctomycetes widespread in freshwater anoxic habitats, and description of the family Lacipirellulaceae.</title>
        <authorList>
            <person name="Dedysh S.N."/>
            <person name="Kulichevskaya I.S."/>
            <person name="Beletsky A.V."/>
            <person name="Rakitin A.L."/>
            <person name="Mardanov A.V."/>
            <person name="Ivanova A.A."/>
            <person name="Saltykova V.X."/>
            <person name="Rijpstra W.I.C."/>
            <person name="Sinninghe Damste J.S."/>
            <person name="Ravin N.V."/>
        </authorList>
    </citation>
    <scope>NUCLEOTIDE SEQUENCE [LARGE SCALE GENOMIC DNA]</scope>
    <source>
        <strain evidence="3">PX69</strain>
    </source>
</reference>
<keyword evidence="1" id="KW-0812">Transmembrane</keyword>
<proteinExistence type="predicted"/>
<keyword evidence="1" id="KW-0472">Membrane</keyword>
<gene>
    <name evidence="2" type="ORF">PLANPX_4030</name>
</gene>
<dbReference type="Proteomes" id="UP000326837">
    <property type="component" value="Chromosome"/>
</dbReference>
<keyword evidence="3" id="KW-1185">Reference proteome</keyword>
<evidence type="ECO:0000313" key="2">
    <source>
        <dbReference type="EMBL" id="BBO34418.1"/>
    </source>
</evidence>
<accession>A0A5K7XD72</accession>
<keyword evidence="1" id="KW-1133">Transmembrane helix</keyword>
<evidence type="ECO:0000256" key="1">
    <source>
        <dbReference type="SAM" id="Phobius"/>
    </source>
</evidence>
<sequence length="99" mass="10540">MSGMKRFTVAEIVVASALVASAISAMTCIMPSSVIHAHAEWTENPTPETEAAYRQEASRWHLREHAAMAAQLSVGFIVVGGLVNFLLPPRPKPAPESGG</sequence>
<dbReference type="KEGG" id="lpav:PLANPX_4030"/>
<protein>
    <submittedName>
        <fullName evidence="2">Uncharacterized protein</fullName>
    </submittedName>
</protein>
<evidence type="ECO:0000313" key="3">
    <source>
        <dbReference type="Proteomes" id="UP000326837"/>
    </source>
</evidence>